<organism evidence="9 10">
    <name type="scientific">Adineta steineri</name>
    <dbReference type="NCBI Taxonomy" id="433720"/>
    <lineage>
        <taxon>Eukaryota</taxon>
        <taxon>Metazoa</taxon>
        <taxon>Spiralia</taxon>
        <taxon>Gnathifera</taxon>
        <taxon>Rotifera</taxon>
        <taxon>Eurotatoria</taxon>
        <taxon>Bdelloidea</taxon>
        <taxon>Adinetida</taxon>
        <taxon>Adinetidae</taxon>
        <taxon>Adineta</taxon>
    </lineage>
</organism>
<dbReference type="GO" id="GO:1904983">
    <property type="term" value="P:glycine import into mitochondrion"/>
    <property type="evidence" value="ECO:0007669"/>
    <property type="project" value="TreeGrafter"/>
</dbReference>
<dbReference type="InterPro" id="IPR018108">
    <property type="entry name" value="MCP_transmembrane"/>
</dbReference>
<dbReference type="PROSITE" id="PS50920">
    <property type="entry name" value="SOLCAR"/>
    <property type="match status" value="3"/>
</dbReference>
<keyword evidence="6 7" id="KW-0472">Membrane</keyword>
<evidence type="ECO:0000256" key="1">
    <source>
        <dbReference type="ARBA" id="ARBA00004141"/>
    </source>
</evidence>
<sequence>MTTSPVSKSGFYPLIAGATSAFITTTLYQPLDFLKTQIQEPKNGISKRSIRSITQHTIKQYSAFRLWRGLTPSLFRAVPGSALYFHLLNLVKEKIPKKKQTFLVNGLCGALARGAADLVVFPFTLIKARLESSRYTTMSMITVIQHVYSTQGLKGFYTGLLPTLARDLPFSGIYYMSYRKLKDNMSDDTNISSNKIWFTSQAAISVAAGLIASFITQPADVIKTYRQVAPADYKNVYMTVKSIIKTDGLIGFARGFLLRASRRTLVAATAWTLYEYLLKQ</sequence>
<comment type="subcellular location">
    <subcellularLocation>
        <location evidence="1">Membrane</location>
        <topology evidence="1">Multi-pass membrane protein</topology>
    </subcellularLocation>
</comment>
<accession>A0A813Y6G3</accession>
<dbReference type="InterPro" id="IPR002067">
    <property type="entry name" value="MCP"/>
</dbReference>
<evidence type="ECO:0000256" key="8">
    <source>
        <dbReference type="RuleBase" id="RU000488"/>
    </source>
</evidence>
<protein>
    <recommendedName>
        <fullName evidence="11">Solute carrier family 25 member 38 homolog</fullName>
    </recommendedName>
</protein>
<name>A0A813Y6G3_9BILA</name>
<feature type="repeat" description="Solcar" evidence="7">
    <location>
        <begin position="8"/>
        <end position="94"/>
    </location>
</feature>
<dbReference type="PRINTS" id="PR00926">
    <property type="entry name" value="MITOCARRIER"/>
</dbReference>
<dbReference type="Pfam" id="PF00153">
    <property type="entry name" value="Mito_carr"/>
    <property type="match status" value="3"/>
</dbReference>
<gene>
    <name evidence="9" type="ORF">IZO911_LOCUS10989</name>
</gene>
<dbReference type="GO" id="GO:0005739">
    <property type="term" value="C:mitochondrion"/>
    <property type="evidence" value="ECO:0007669"/>
    <property type="project" value="TreeGrafter"/>
</dbReference>
<evidence type="ECO:0000256" key="5">
    <source>
        <dbReference type="ARBA" id="ARBA00022737"/>
    </source>
</evidence>
<comment type="similarity">
    <text evidence="2 8">Belongs to the mitochondrial carrier (TC 2.A.29) family.</text>
</comment>
<comment type="caution">
    <text evidence="9">The sequence shown here is derived from an EMBL/GenBank/DDBJ whole genome shotgun (WGS) entry which is preliminary data.</text>
</comment>
<keyword evidence="3 8" id="KW-0813">Transport</keyword>
<dbReference type="PANTHER" id="PTHR46181">
    <property type="entry name" value="MITOCHONDRIAL GLYCINE TRANSPORTER"/>
    <property type="match status" value="1"/>
</dbReference>
<reference evidence="9" key="1">
    <citation type="submission" date="2021-02" db="EMBL/GenBank/DDBJ databases">
        <authorList>
            <person name="Nowell W R."/>
        </authorList>
    </citation>
    <scope>NUCLEOTIDE SEQUENCE</scope>
</reference>
<feature type="repeat" description="Solcar" evidence="7">
    <location>
        <begin position="196"/>
        <end position="280"/>
    </location>
</feature>
<evidence type="ECO:0000313" key="10">
    <source>
        <dbReference type="Proteomes" id="UP000663860"/>
    </source>
</evidence>
<feature type="repeat" description="Solcar" evidence="7">
    <location>
        <begin position="100"/>
        <end position="184"/>
    </location>
</feature>
<evidence type="ECO:0000256" key="3">
    <source>
        <dbReference type="ARBA" id="ARBA00022448"/>
    </source>
</evidence>
<proteinExistence type="inferred from homology"/>
<dbReference type="EMBL" id="CAJNOE010000081">
    <property type="protein sequence ID" value="CAF0877266.1"/>
    <property type="molecule type" value="Genomic_DNA"/>
</dbReference>
<dbReference type="Gene3D" id="1.50.40.10">
    <property type="entry name" value="Mitochondrial carrier domain"/>
    <property type="match status" value="1"/>
</dbReference>
<dbReference type="AlphaFoldDB" id="A0A813Y6G3"/>
<dbReference type="GO" id="GO:0015187">
    <property type="term" value="F:glycine transmembrane transporter activity"/>
    <property type="evidence" value="ECO:0007669"/>
    <property type="project" value="TreeGrafter"/>
</dbReference>
<keyword evidence="4 7" id="KW-0812">Transmembrane</keyword>
<dbReference type="Proteomes" id="UP000663860">
    <property type="component" value="Unassembled WGS sequence"/>
</dbReference>
<keyword evidence="5" id="KW-0677">Repeat</keyword>
<evidence type="ECO:0000313" key="9">
    <source>
        <dbReference type="EMBL" id="CAF0877266.1"/>
    </source>
</evidence>
<dbReference type="SUPFAM" id="SSF103506">
    <property type="entry name" value="Mitochondrial carrier"/>
    <property type="match status" value="1"/>
</dbReference>
<dbReference type="PANTHER" id="PTHR46181:SF3">
    <property type="entry name" value="MITOCHONDRIAL GLYCINE TRANSPORTER"/>
    <property type="match status" value="1"/>
</dbReference>
<dbReference type="InterPro" id="IPR023395">
    <property type="entry name" value="MCP_dom_sf"/>
</dbReference>
<evidence type="ECO:0008006" key="11">
    <source>
        <dbReference type="Google" id="ProtNLM"/>
    </source>
</evidence>
<evidence type="ECO:0000256" key="4">
    <source>
        <dbReference type="ARBA" id="ARBA00022692"/>
    </source>
</evidence>
<evidence type="ECO:0000256" key="6">
    <source>
        <dbReference type="ARBA" id="ARBA00023136"/>
    </source>
</evidence>
<evidence type="ECO:0000256" key="7">
    <source>
        <dbReference type="PROSITE-ProRule" id="PRU00282"/>
    </source>
</evidence>
<evidence type="ECO:0000256" key="2">
    <source>
        <dbReference type="ARBA" id="ARBA00006375"/>
    </source>
</evidence>
<dbReference type="GO" id="GO:0016020">
    <property type="term" value="C:membrane"/>
    <property type="evidence" value="ECO:0007669"/>
    <property type="project" value="UniProtKB-SubCell"/>
</dbReference>